<feature type="transmembrane region" description="Helical" evidence="5">
    <location>
        <begin position="76"/>
        <end position="94"/>
    </location>
</feature>
<organism evidence="6 7">
    <name type="scientific">Chitiniphilus purpureus</name>
    <dbReference type="NCBI Taxonomy" id="2981137"/>
    <lineage>
        <taxon>Bacteria</taxon>
        <taxon>Pseudomonadati</taxon>
        <taxon>Pseudomonadota</taxon>
        <taxon>Betaproteobacteria</taxon>
        <taxon>Neisseriales</taxon>
        <taxon>Chitinibacteraceae</taxon>
        <taxon>Chitiniphilus</taxon>
    </lineage>
</organism>
<dbReference type="InterPro" id="IPR019109">
    <property type="entry name" value="MamF_MmsF"/>
</dbReference>
<evidence type="ECO:0000256" key="5">
    <source>
        <dbReference type="SAM" id="Phobius"/>
    </source>
</evidence>
<name>A0ABY6DLI6_9NEIS</name>
<keyword evidence="7" id="KW-1185">Reference proteome</keyword>
<evidence type="ECO:0000313" key="6">
    <source>
        <dbReference type="EMBL" id="UXY15234.1"/>
    </source>
</evidence>
<evidence type="ECO:0000313" key="7">
    <source>
        <dbReference type="Proteomes" id="UP001061302"/>
    </source>
</evidence>
<comment type="subcellular location">
    <subcellularLocation>
        <location evidence="1">Membrane</location>
        <topology evidence="1">Multi-pass membrane protein</topology>
    </subcellularLocation>
</comment>
<keyword evidence="3 5" id="KW-1133">Transmembrane helix</keyword>
<evidence type="ECO:0000256" key="3">
    <source>
        <dbReference type="ARBA" id="ARBA00022989"/>
    </source>
</evidence>
<proteinExistence type="predicted"/>
<dbReference type="Proteomes" id="UP001061302">
    <property type="component" value="Chromosome"/>
</dbReference>
<feature type="transmembrane region" description="Helical" evidence="5">
    <location>
        <begin position="27"/>
        <end position="55"/>
    </location>
</feature>
<reference evidence="6" key="1">
    <citation type="submission" date="2022-10" db="EMBL/GenBank/DDBJ databases">
        <title>Chitiniphilus purpureus sp. nov., a novel chitin-degrading bacterium isolated from crawfish pond sediment.</title>
        <authorList>
            <person name="Li K."/>
        </authorList>
    </citation>
    <scope>NUCLEOTIDE SEQUENCE</scope>
    <source>
        <strain evidence="6">CD1</strain>
    </source>
</reference>
<keyword evidence="4 5" id="KW-0472">Membrane</keyword>
<evidence type="ECO:0000256" key="2">
    <source>
        <dbReference type="ARBA" id="ARBA00022692"/>
    </source>
</evidence>
<dbReference type="RefSeq" id="WP_263124637.1">
    <property type="nucleotide sequence ID" value="NZ_CP106753.1"/>
</dbReference>
<keyword evidence="2 5" id="KW-0812">Transmembrane</keyword>
<protein>
    <submittedName>
        <fullName evidence="6">DUF4870 domain-containing protein</fullName>
    </submittedName>
</protein>
<evidence type="ECO:0000256" key="4">
    <source>
        <dbReference type="ARBA" id="ARBA00023136"/>
    </source>
</evidence>
<dbReference type="EMBL" id="CP106753">
    <property type="protein sequence ID" value="UXY15234.1"/>
    <property type="molecule type" value="Genomic_DNA"/>
</dbReference>
<evidence type="ECO:0000256" key="1">
    <source>
        <dbReference type="ARBA" id="ARBA00004141"/>
    </source>
</evidence>
<gene>
    <name evidence="6" type="ORF">N8I74_18275</name>
</gene>
<dbReference type="Pfam" id="PF09685">
    <property type="entry name" value="MamF_MmsF"/>
    <property type="match status" value="1"/>
</dbReference>
<accession>A0ABY6DLI6</accession>
<sequence length="134" mass="14827">MLTLNPKPSGGDDDGKPRPPGQYEKGFAALAHLAGVFWIPYLPMPVLALLIPFLVLQFARVHSQFVEQHAVQACNFQLLMGCFYVLAMIAAGAFNSVFPIWWVGLGSAMFALWEGAKALNGWQSRYPVTLKLFK</sequence>